<keyword evidence="16" id="KW-0832">Ubl conjugation</keyword>
<dbReference type="GO" id="GO:0031297">
    <property type="term" value="P:replication fork processing"/>
    <property type="evidence" value="ECO:0007669"/>
    <property type="project" value="TreeGrafter"/>
</dbReference>
<evidence type="ECO:0000256" key="18">
    <source>
        <dbReference type="ARBA" id="ARBA00023125"/>
    </source>
</evidence>
<feature type="compositionally biased region" description="Acidic residues" evidence="25">
    <location>
        <begin position="1047"/>
        <end position="1057"/>
    </location>
</feature>
<dbReference type="SUPFAM" id="SSF52540">
    <property type="entry name" value="P-loop containing nucleoside triphosphate hydrolases"/>
    <property type="match status" value="2"/>
</dbReference>
<evidence type="ECO:0000256" key="16">
    <source>
        <dbReference type="ARBA" id="ARBA00022843"/>
    </source>
</evidence>
<feature type="compositionally biased region" description="Basic and acidic residues" evidence="25">
    <location>
        <begin position="763"/>
        <end position="777"/>
    </location>
</feature>
<dbReference type="InterPro" id="IPR001650">
    <property type="entry name" value="Helicase_C-like"/>
</dbReference>
<accession>A0A2D0RH56</accession>
<feature type="compositionally biased region" description="Basic and acidic residues" evidence="25">
    <location>
        <begin position="551"/>
        <end position="574"/>
    </location>
</feature>
<keyword evidence="5" id="KW-0158">Chromosome</keyword>
<dbReference type="Proteomes" id="UP000221080">
    <property type="component" value="Chromosome 8"/>
</dbReference>
<keyword evidence="12" id="KW-0378">Hydrolase</keyword>
<dbReference type="Gene3D" id="3.40.50.10810">
    <property type="entry name" value="Tandem AAA-ATPase domain"/>
    <property type="match status" value="1"/>
</dbReference>
<feature type="compositionally biased region" description="Low complexity" evidence="25">
    <location>
        <begin position="980"/>
        <end position="992"/>
    </location>
</feature>
<dbReference type="InterPro" id="IPR000330">
    <property type="entry name" value="SNF2_N"/>
</dbReference>
<dbReference type="EC" id="3.6.4.12" evidence="4"/>
<dbReference type="InterPro" id="IPR027417">
    <property type="entry name" value="P-loop_NTPase"/>
</dbReference>
<keyword evidence="8" id="KW-0479">Metal-binding</keyword>
<feature type="domain" description="Helicase ATP-binding" evidence="26">
    <location>
        <begin position="1169"/>
        <end position="1356"/>
    </location>
</feature>
<dbReference type="Pfam" id="PF17981">
    <property type="entry name" value="ADD_ATRX"/>
    <property type="match status" value="1"/>
</dbReference>
<dbReference type="CTD" id="546"/>
<feature type="compositionally biased region" description="Basic and acidic residues" evidence="25">
    <location>
        <begin position="1556"/>
        <end position="1567"/>
    </location>
</feature>
<evidence type="ECO:0000259" key="26">
    <source>
        <dbReference type="PROSITE" id="PS51192"/>
    </source>
</evidence>
<dbReference type="Pfam" id="PF00271">
    <property type="entry name" value="Helicase_C"/>
    <property type="match status" value="1"/>
</dbReference>
<dbReference type="GO" id="GO:0031490">
    <property type="term" value="F:chromatin DNA binding"/>
    <property type="evidence" value="ECO:0007669"/>
    <property type="project" value="TreeGrafter"/>
</dbReference>
<feature type="compositionally biased region" description="Acidic residues" evidence="25">
    <location>
        <begin position="802"/>
        <end position="818"/>
    </location>
</feature>
<reference evidence="30 31" key="2">
    <citation type="submission" date="2025-04" db="UniProtKB">
        <authorList>
            <consortium name="RefSeq"/>
        </authorList>
    </citation>
    <scope>IDENTIFICATION</scope>
    <source>
        <tissue evidence="30 31">Blood</tissue>
    </source>
</reference>
<organism evidence="29 30">
    <name type="scientific">Ictalurus punctatus</name>
    <name type="common">Channel catfish</name>
    <name type="synonym">Silurus punctatus</name>
    <dbReference type="NCBI Taxonomy" id="7998"/>
    <lineage>
        <taxon>Eukaryota</taxon>
        <taxon>Metazoa</taxon>
        <taxon>Chordata</taxon>
        <taxon>Craniata</taxon>
        <taxon>Vertebrata</taxon>
        <taxon>Euteleostomi</taxon>
        <taxon>Actinopterygii</taxon>
        <taxon>Neopterygii</taxon>
        <taxon>Teleostei</taxon>
        <taxon>Ostariophysi</taxon>
        <taxon>Siluriformes</taxon>
        <taxon>Ictaluridae</taxon>
        <taxon>Ictalurus</taxon>
    </lineage>
</organism>
<feature type="compositionally biased region" description="Basic and acidic residues" evidence="25">
    <location>
        <begin position="735"/>
        <end position="753"/>
    </location>
</feature>
<dbReference type="Gene3D" id="1.20.120.850">
    <property type="entry name" value="SWI2/SNF2 ATPases, N-terminal domain"/>
    <property type="match status" value="1"/>
</dbReference>
<feature type="compositionally biased region" description="Basic and acidic residues" evidence="25">
    <location>
        <begin position="84"/>
        <end position="110"/>
    </location>
</feature>
<feature type="compositionally biased region" description="Basic and acidic residues" evidence="25">
    <location>
        <begin position="585"/>
        <end position="608"/>
    </location>
</feature>
<evidence type="ECO:0000256" key="8">
    <source>
        <dbReference type="ARBA" id="ARBA00022723"/>
    </source>
</evidence>
<evidence type="ECO:0000256" key="20">
    <source>
        <dbReference type="ARBA" id="ARBA00023242"/>
    </source>
</evidence>
<feature type="compositionally biased region" description="Basic and acidic residues" evidence="25">
    <location>
        <begin position="845"/>
        <end position="855"/>
    </location>
</feature>
<evidence type="ECO:0000256" key="19">
    <source>
        <dbReference type="ARBA" id="ARBA00023204"/>
    </source>
</evidence>
<gene>
    <name evidence="30 31 32" type="primary">atrx</name>
</gene>
<dbReference type="GO" id="GO:0000781">
    <property type="term" value="C:chromosome, telomeric region"/>
    <property type="evidence" value="ECO:0007669"/>
    <property type="project" value="UniProtKB-SubCell"/>
</dbReference>
<feature type="compositionally biased region" description="Basic and acidic residues" evidence="25">
    <location>
        <begin position="490"/>
        <end position="507"/>
    </location>
</feature>
<evidence type="ECO:0000256" key="11">
    <source>
        <dbReference type="ARBA" id="ARBA00022771"/>
    </source>
</evidence>
<dbReference type="CDD" id="cd11726">
    <property type="entry name" value="ADDz_ATRX"/>
    <property type="match status" value="1"/>
</dbReference>
<evidence type="ECO:0000256" key="13">
    <source>
        <dbReference type="ARBA" id="ARBA00022806"/>
    </source>
</evidence>
<evidence type="ECO:0000256" key="10">
    <source>
        <dbReference type="ARBA" id="ARBA00022763"/>
    </source>
</evidence>
<evidence type="ECO:0000313" key="32">
    <source>
        <dbReference type="RefSeq" id="XP_017329478.1"/>
    </source>
</evidence>
<keyword evidence="20" id="KW-0539">Nucleus</keyword>
<keyword evidence="15" id="KW-0067">ATP-binding</keyword>
<feature type="compositionally biased region" description="Basic and acidic residues" evidence="25">
    <location>
        <begin position="1012"/>
        <end position="1024"/>
    </location>
</feature>
<feature type="compositionally biased region" description="Basic residues" evidence="25">
    <location>
        <begin position="778"/>
        <end position="791"/>
    </location>
</feature>
<dbReference type="InterPro" id="IPR038718">
    <property type="entry name" value="SNF2-like_sf"/>
</dbReference>
<evidence type="ECO:0000256" key="22">
    <source>
        <dbReference type="ARBA" id="ARBA00043074"/>
    </source>
</evidence>
<keyword evidence="14" id="KW-0862">Zinc</keyword>
<dbReference type="CDD" id="cd18793">
    <property type="entry name" value="SF2_C_SNF"/>
    <property type="match status" value="1"/>
</dbReference>
<keyword evidence="24" id="KW-0175">Coiled coil</keyword>
<evidence type="ECO:0000256" key="25">
    <source>
        <dbReference type="SAM" id="MobiDB-lite"/>
    </source>
</evidence>
<comment type="similarity">
    <text evidence="3">Belongs to the SNF2/RAD54 helicase family.</text>
</comment>
<dbReference type="PROSITE" id="PS51194">
    <property type="entry name" value="HELICASE_CTER"/>
    <property type="match status" value="1"/>
</dbReference>
<dbReference type="InterPro" id="IPR011011">
    <property type="entry name" value="Znf_FYVE_PHD"/>
</dbReference>
<evidence type="ECO:0000256" key="12">
    <source>
        <dbReference type="ARBA" id="ARBA00022801"/>
    </source>
</evidence>
<keyword evidence="7" id="KW-0597">Phosphoprotein</keyword>
<feature type="compositionally biased region" description="Low complexity" evidence="25">
    <location>
        <begin position="509"/>
        <end position="518"/>
    </location>
</feature>
<dbReference type="GO" id="GO:0003678">
    <property type="term" value="F:DNA helicase activity"/>
    <property type="evidence" value="ECO:0007669"/>
    <property type="project" value="UniProtKB-EC"/>
</dbReference>
<evidence type="ECO:0000256" key="23">
    <source>
        <dbReference type="ARBA" id="ARBA00047995"/>
    </source>
</evidence>
<evidence type="ECO:0000259" key="27">
    <source>
        <dbReference type="PROSITE" id="PS51194"/>
    </source>
</evidence>
<dbReference type="SMART" id="SM00490">
    <property type="entry name" value="HELICc"/>
    <property type="match status" value="1"/>
</dbReference>
<reference evidence="29" key="1">
    <citation type="journal article" date="2016" name="Nat. Commun.">
        <title>The channel catfish genome sequence provides insights into the evolution of scale formation in teleosts.</title>
        <authorList>
            <person name="Liu Z."/>
            <person name="Liu S."/>
            <person name="Yao J."/>
            <person name="Bao L."/>
            <person name="Zhang J."/>
            <person name="Li Y."/>
            <person name="Jiang C."/>
            <person name="Sun L."/>
            <person name="Wang R."/>
            <person name="Zhang Y."/>
            <person name="Zhou T."/>
            <person name="Zeng Q."/>
            <person name="Fu Q."/>
            <person name="Gao S."/>
            <person name="Li N."/>
            <person name="Koren S."/>
            <person name="Jiang Y."/>
            <person name="Zimin A."/>
            <person name="Xu P."/>
            <person name="Phillippy A.M."/>
            <person name="Geng X."/>
            <person name="Song L."/>
            <person name="Sun F."/>
            <person name="Li C."/>
            <person name="Wang X."/>
            <person name="Chen A."/>
            <person name="Jin Y."/>
            <person name="Yuan Z."/>
            <person name="Yang Y."/>
            <person name="Tan S."/>
            <person name="Peatman E."/>
            <person name="Lu J."/>
            <person name="Qin Z."/>
            <person name="Dunham R."/>
            <person name="Li Z."/>
            <person name="Sonstegard T."/>
            <person name="Feng J."/>
            <person name="Danzmann R.G."/>
            <person name="Schroeder S."/>
            <person name="Scheffler B."/>
            <person name="Duke M.V."/>
            <person name="Ballard L."/>
            <person name="Kucuktas H."/>
            <person name="Kaltenboeck L."/>
            <person name="Liu H."/>
            <person name="Armbruster J."/>
            <person name="Xie Y."/>
            <person name="Kirby M.L."/>
            <person name="Tian Y."/>
            <person name="Flanagan M.E."/>
            <person name="Mu W."/>
            <person name="Waldbieser G.C."/>
        </authorList>
    </citation>
    <scope>NUCLEOTIDE SEQUENCE [LARGE SCALE GENOMIC DNA]</scope>
    <source>
        <strain evidence="29">SDA103</strain>
    </source>
</reference>
<evidence type="ECO:0000256" key="7">
    <source>
        <dbReference type="ARBA" id="ARBA00022553"/>
    </source>
</evidence>
<dbReference type="GO" id="GO:0005524">
    <property type="term" value="F:ATP binding"/>
    <property type="evidence" value="ECO:0007669"/>
    <property type="project" value="UniProtKB-KW"/>
</dbReference>
<evidence type="ECO:0000256" key="4">
    <source>
        <dbReference type="ARBA" id="ARBA00012551"/>
    </source>
</evidence>
<feature type="compositionally biased region" description="Acidic residues" evidence="25">
    <location>
        <begin position="909"/>
        <end position="922"/>
    </location>
</feature>
<evidence type="ECO:0000313" key="29">
    <source>
        <dbReference type="Proteomes" id="UP000221080"/>
    </source>
</evidence>
<feature type="compositionally biased region" description="Basic and acidic residues" evidence="25">
    <location>
        <begin position="659"/>
        <end position="669"/>
    </location>
</feature>
<dbReference type="FunFam" id="3.40.50.300:FF:000377">
    <property type="entry name" value="transcriptional regulator ATRX isoform X1"/>
    <property type="match status" value="1"/>
</dbReference>
<dbReference type="RefSeq" id="XP_017329477.1">
    <property type="nucleotide sequence ID" value="XM_017473988.3"/>
</dbReference>
<dbReference type="Pfam" id="PF00176">
    <property type="entry name" value="SNF2-rel_dom"/>
    <property type="match status" value="1"/>
</dbReference>
<dbReference type="Gene3D" id="3.30.40.10">
    <property type="entry name" value="Zinc/RING finger domain, C3HC4 (zinc finger)"/>
    <property type="match status" value="1"/>
</dbReference>
<evidence type="ECO:0000313" key="30">
    <source>
        <dbReference type="RefSeq" id="XP_017329476.1"/>
    </source>
</evidence>
<evidence type="ECO:0000256" key="21">
    <source>
        <dbReference type="ARBA" id="ARBA00031106"/>
    </source>
</evidence>
<keyword evidence="13" id="KW-0347">Helicase</keyword>
<keyword evidence="29" id="KW-1185">Reference proteome</keyword>
<keyword evidence="9" id="KW-0547">Nucleotide-binding</keyword>
<feature type="region of interest" description="Disordered" evidence="25">
    <location>
        <begin position="81"/>
        <end position="110"/>
    </location>
</feature>
<dbReference type="GO" id="GO:0005721">
    <property type="term" value="C:pericentric heterochromatin"/>
    <property type="evidence" value="ECO:0007669"/>
    <property type="project" value="TreeGrafter"/>
</dbReference>
<dbReference type="STRING" id="7998.ENSIPUP00000023123"/>
<dbReference type="SUPFAM" id="SSF57903">
    <property type="entry name" value="FYVE/PHD zinc finger"/>
    <property type="match status" value="1"/>
</dbReference>
<dbReference type="CDD" id="cd18068">
    <property type="entry name" value="DEXHc_ATRX"/>
    <property type="match status" value="1"/>
</dbReference>
<feature type="region of interest" description="Disordered" evidence="25">
    <location>
        <begin position="429"/>
        <end position="537"/>
    </location>
</feature>
<evidence type="ECO:0000256" key="3">
    <source>
        <dbReference type="ARBA" id="ARBA00007025"/>
    </source>
</evidence>
<feature type="compositionally biased region" description="Basic and acidic residues" evidence="25">
    <location>
        <begin position="701"/>
        <end position="718"/>
    </location>
</feature>
<dbReference type="InterPro" id="IPR049730">
    <property type="entry name" value="SNF2/RAD54-like_C"/>
</dbReference>
<feature type="region of interest" description="Disordered" evidence="25">
    <location>
        <begin position="1"/>
        <end position="56"/>
    </location>
</feature>
<keyword evidence="19" id="KW-0234">DNA repair</keyword>
<dbReference type="PANTHER" id="PTHR46357:SF1">
    <property type="entry name" value="TRANSCRIPTIONAL REGULATOR ATRX"/>
    <property type="match status" value="1"/>
</dbReference>
<dbReference type="SMART" id="SM00487">
    <property type="entry name" value="DEXDc"/>
    <property type="match status" value="1"/>
</dbReference>
<sequence>MASSDSNINDEIMEKPSCSTDVPKATPRSKRKPAVVTKHTVVNEPESADEREQDCIADNTDDATVMEEIPEDVVIVKPEPVNTEGKDEFRGPEFRNKGGSKVKEEGQRRRPDEHLQEIRCSRVNCTACGQQVNHFQRDSVYQHPILKVLLCKSCFKYYTSDDISKDDDGMDEQCRWCAEGGNLLCCDYCSNAFCKTCILRNLGRKELSGIMNDDDKWRCYVCQPEPLQDVVAACEKVLRNLECMKKPKGDHDKLRRDGTKHKRGKVKNTALNGKDANSDGSGTLTFSYKTLKVPKELLKKTKKLIETTNGLNSTFVQFIQQEPVYLGDSVVRHRHLKAFRSVLADLKKVHATLEEALDTEFRDLEVQNGEGNGLADNASVAHAVPNSEHVDRSNNDDQVVLDGAVDQVAASSEDYADEENVVPADVEMTEEAVPSAENPEDAAVENEASASKVVKSEPDRDDDGSAAGEASLDKDIVSVPPSVPEELFEMVERLSDCVKQEGEKDSLDSTDSTSSKTSLSDRKSPESGKKSAKVGKKLIVKLTPIPLKITIKKEDSKSQSKEKDGALSPDESRRSPRMKTTPLRKASEGRSKSRSDGARANVKDEDRGATLQIPVSIGPSDSDSDEVPEVLRQVEAMEASSDEQEAEPNGKAAGDDEAEKPVEQPAEKSAKRKLIPSSSDSDAGAKSSKTKKRAAKKKKGKESDSSNHDSDLEKEIKSLSKLSATKRSSKRGKKQANEGKKDGEDRKNTKEEDGGKEEEEDNESKKEGGESKKEGKKGPKRSFERKRRSKRGKENAPRDSSSSEEEEEQAADSGEDSSDQQKIKPILDSAMPHMDAFHQSSGDEAQLKEEPSRMVDDDDDPENRIAKKMLLAQIKANYSSGDDSSSEDEDCKKDTEEKSSAKAKNDGSSEGEEEEEDSDSGSEVDVKKAGRRHKLLRKKLTLSEGESDNDKPSKSNKEAKRRGRRKVSSDESADSDFKRSASGSSSESALSEEVSEDDEDSKSNKRRTRSSKKTEKDGERSYQKEKKKKRRRIKVQDDSSSNKSAEEGDEEDGEGDDEKGTPKGRKKIRKILKDDKLRSETQNALKEEEERRKRIAEKERLREKLRETIVVEESSQIACPITTKLVLDEDEETKEPLVQVHRNMVTKLKPHQVDGVQFIWDCCCESVKKTLKSAGSGCILAHCMGLGKTLQVVTFLHTVLLCEKLNFSTALVVCPLNTVLNWLNEFEKWQEGLKDEESLEVTELATVKRPQERAYALQRWHEDGGVMIIGYEMYRNLTQGRNIKSKKLKETLQKTLVDPGPDFVICDEGHVLKNEASAVSKAMNSIKTRRRVVLTGTPLQNNLIEYHCMVNFIKENLLGSVKEFRNRFINPIQNGQCADSTMVDVRIMKKRAHILYEMLAGCVQRRDYTALTKFLPPKHEYVLAVRMTPIQCKLYRYYLEHFTGVGSALEGGRGRAGTKLFQDFQMLSRIWTHPWCLQLDYISKENKGYFDEDSMDEFIASETEESSMSLTSEDEKPKRKKKRGKGKGESSDKSDSDDVEVIKEWNTSSRGGNPEGRNRAEPVEEVRPSNSGPGSPSPDWYKEFVTEADAEVLEHSGKIVLLFEILRMAEDVEDKVLVFSQSLISLDLIEDFLELAGRAKEEGKPSPYKGEGKWFRNIDYYRLDGSTNAITRKKWAEEFNDTSNVRGRLFLISTRAGSLGINLVAANRVIIFDASWNPSYDIQSIFRVYRFGQLKTVYVYRFLAQGTMEDKIYDRQVTKQSLSFRVVDQQQIERHFTMNELTELYSFEPDQLDDPSEKKSKRSTPMLPKDPILAELLQNFKDQIVGYHEHDSLLDHKEEEALSEEERKAAWAEYEAEKKGLSMRFNQPAYPSVGIGGSSNYFPFNVAALASMSNQQLEDLINQGRQKVLEATNALKSLPREPLEDIVGQVWKENPSLSEAQVQGMALARQATIDMELKHREAVYRDILNKQQTLMMYVQKVIANRKVQEQQLALARQGILMNQLALQNGIAGGMSQMELLGLYQQLGALQGLPTSQIGKNPGPSKGL</sequence>
<feature type="region of interest" description="Disordered" evidence="25">
    <location>
        <begin position="1501"/>
        <end position="1579"/>
    </location>
</feature>
<dbReference type="PROSITE" id="PS51533">
    <property type="entry name" value="ADD"/>
    <property type="match status" value="1"/>
</dbReference>
<dbReference type="InterPro" id="IPR014001">
    <property type="entry name" value="Helicase_ATP-bd"/>
</dbReference>
<dbReference type="InterPro" id="IPR013083">
    <property type="entry name" value="Znf_RING/FYVE/PHD"/>
</dbReference>
<dbReference type="InterPro" id="IPR052131">
    <property type="entry name" value="ATRX_domain-containing"/>
</dbReference>
<dbReference type="InterPro" id="IPR058901">
    <property type="entry name" value="ATRX_C"/>
</dbReference>
<dbReference type="GO" id="GO:0016604">
    <property type="term" value="C:nuclear body"/>
    <property type="evidence" value="ECO:0007669"/>
    <property type="project" value="UniProtKB-ARBA"/>
</dbReference>
<evidence type="ECO:0000256" key="24">
    <source>
        <dbReference type="SAM" id="Coils"/>
    </source>
</evidence>
<dbReference type="GeneID" id="108268794"/>
<dbReference type="GO" id="GO:0006281">
    <property type="term" value="P:DNA repair"/>
    <property type="evidence" value="ECO:0007669"/>
    <property type="project" value="UniProtKB-KW"/>
</dbReference>
<name>A0A2D0RH56_ICTPU</name>
<feature type="compositionally biased region" description="Low complexity" evidence="25">
    <location>
        <begin position="1568"/>
        <end position="1578"/>
    </location>
</feature>
<dbReference type="RefSeq" id="XP_017329476.1">
    <property type="nucleotide sequence ID" value="XM_017473987.3"/>
</dbReference>
<feature type="compositionally biased region" description="Basic residues" evidence="25">
    <location>
        <begin position="929"/>
        <end position="940"/>
    </location>
</feature>
<feature type="compositionally biased region" description="Basic and acidic residues" evidence="25">
    <location>
        <begin position="948"/>
        <end position="958"/>
    </location>
</feature>
<dbReference type="GO" id="GO:0008270">
    <property type="term" value="F:zinc ion binding"/>
    <property type="evidence" value="ECO:0007669"/>
    <property type="project" value="UniProtKB-KW"/>
</dbReference>
<evidence type="ECO:0000256" key="2">
    <source>
        <dbReference type="ARBA" id="ARBA00004574"/>
    </source>
</evidence>
<keyword evidence="18" id="KW-0238">DNA-binding</keyword>
<keyword evidence="10" id="KW-0227">DNA damage</keyword>
<evidence type="ECO:0000259" key="28">
    <source>
        <dbReference type="PROSITE" id="PS51533"/>
    </source>
</evidence>
<feature type="coiled-coil region" evidence="24">
    <location>
        <begin position="1078"/>
        <end position="1108"/>
    </location>
</feature>
<dbReference type="PROSITE" id="PS51192">
    <property type="entry name" value="HELICASE_ATP_BIND_1"/>
    <property type="match status" value="1"/>
</dbReference>
<feature type="domain" description="PHD-type" evidence="28">
    <location>
        <begin position="113"/>
        <end position="250"/>
    </location>
</feature>
<feature type="compositionally biased region" description="Basic and acidic residues" evidence="25">
    <location>
        <begin position="890"/>
        <end position="907"/>
    </location>
</feature>
<feature type="compositionally biased region" description="Basic residues" evidence="25">
    <location>
        <begin position="688"/>
        <end position="700"/>
    </location>
</feature>
<protein>
    <recommendedName>
        <fullName evidence="4">DNA helicase</fullName>
        <ecNumber evidence="4">3.6.4.12</ecNumber>
    </recommendedName>
    <alternativeName>
        <fullName evidence="21">ATP-dependent helicase ATRX</fullName>
    </alternativeName>
    <alternativeName>
        <fullName evidence="22">X-linked nuclear protein</fullName>
    </alternativeName>
</protein>
<dbReference type="PANTHER" id="PTHR46357">
    <property type="entry name" value="TRANSCRIPTIONAL REGULATOR ATRX"/>
    <property type="match status" value="1"/>
</dbReference>
<feature type="compositionally biased region" description="Basic and acidic residues" evidence="25">
    <location>
        <begin position="1526"/>
        <end position="1543"/>
    </location>
</feature>
<dbReference type="GO" id="GO:0140719">
    <property type="term" value="P:constitutive heterochromatin formation"/>
    <property type="evidence" value="ECO:0007669"/>
    <property type="project" value="UniProtKB-ARBA"/>
</dbReference>
<feature type="region of interest" description="Disordered" evidence="25">
    <location>
        <begin position="549"/>
        <end position="1072"/>
    </location>
</feature>
<feature type="compositionally biased region" description="Basic and acidic residues" evidence="25">
    <location>
        <begin position="519"/>
        <end position="529"/>
    </location>
</feature>
<evidence type="ECO:0000256" key="15">
    <source>
        <dbReference type="ARBA" id="ARBA00022840"/>
    </source>
</evidence>
<comment type="subcellular location">
    <subcellularLocation>
        <location evidence="2">Chromosome</location>
        <location evidence="2">Telomere</location>
    </subcellularLocation>
    <subcellularLocation>
        <location evidence="1">Nucleus</location>
    </subcellularLocation>
</comment>
<evidence type="ECO:0000256" key="14">
    <source>
        <dbReference type="ARBA" id="ARBA00022833"/>
    </source>
</evidence>
<dbReference type="FunFam" id="3.40.50.10810:FF:000011">
    <property type="entry name" value="Transcriptional regulator ATRX homolog"/>
    <property type="match status" value="1"/>
</dbReference>
<feature type="compositionally biased region" description="Low complexity" evidence="25">
    <location>
        <begin position="677"/>
        <end position="687"/>
    </location>
</feature>
<evidence type="ECO:0000256" key="6">
    <source>
        <dbReference type="ARBA" id="ARBA00022499"/>
    </source>
</evidence>
<keyword evidence="11" id="KW-0863">Zinc-finger</keyword>
<dbReference type="RefSeq" id="XP_017329478.1">
    <property type="nucleotide sequence ID" value="XM_017473989.3"/>
</dbReference>
<comment type="catalytic activity">
    <reaction evidence="23">
        <text>ATP + H2O = ADP + phosphate + H(+)</text>
        <dbReference type="Rhea" id="RHEA:13065"/>
        <dbReference type="ChEBI" id="CHEBI:15377"/>
        <dbReference type="ChEBI" id="CHEBI:15378"/>
        <dbReference type="ChEBI" id="CHEBI:30616"/>
        <dbReference type="ChEBI" id="CHEBI:43474"/>
        <dbReference type="ChEBI" id="CHEBI:456216"/>
        <dbReference type="EC" id="3.6.4.12"/>
    </reaction>
</comment>
<evidence type="ECO:0000256" key="9">
    <source>
        <dbReference type="ARBA" id="ARBA00022741"/>
    </source>
</evidence>
<dbReference type="Gene3D" id="3.40.50.300">
    <property type="entry name" value="P-loop containing nucleotide triphosphate hydrolases"/>
    <property type="match status" value="2"/>
</dbReference>
<dbReference type="GO" id="GO:0016787">
    <property type="term" value="F:hydrolase activity"/>
    <property type="evidence" value="ECO:0007669"/>
    <property type="project" value="UniProtKB-KW"/>
</dbReference>
<evidence type="ECO:0000256" key="1">
    <source>
        <dbReference type="ARBA" id="ARBA00004123"/>
    </source>
</evidence>
<evidence type="ECO:0000256" key="5">
    <source>
        <dbReference type="ARBA" id="ARBA00022454"/>
    </source>
</evidence>
<dbReference type="OrthoDB" id="2020972at2759"/>
<feature type="domain" description="Helicase C-terminal" evidence="27">
    <location>
        <begin position="1604"/>
        <end position="1782"/>
    </location>
</feature>
<dbReference type="Pfam" id="PF26143">
    <property type="entry name" value="ATRX_C"/>
    <property type="match status" value="1"/>
</dbReference>
<dbReference type="GO" id="GO:0045944">
    <property type="term" value="P:positive regulation of transcription by RNA polymerase II"/>
    <property type="evidence" value="ECO:0007669"/>
    <property type="project" value="UniProtKB-ARBA"/>
</dbReference>
<evidence type="ECO:0000313" key="31">
    <source>
        <dbReference type="RefSeq" id="XP_017329477.1"/>
    </source>
</evidence>
<evidence type="ECO:0000256" key="17">
    <source>
        <dbReference type="ARBA" id="ARBA00022895"/>
    </source>
</evidence>
<dbReference type="InterPro" id="IPR025766">
    <property type="entry name" value="ADD"/>
</dbReference>
<keyword evidence="17" id="KW-0779">Telomere</keyword>
<dbReference type="InterPro" id="IPR041430">
    <property type="entry name" value="ADD_ATRX"/>
</dbReference>
<keyword evidence="6" id="KW-1017">Isopeptide bond</keyword>
<proteinExistence type="inferred from homology"/>